<keyword evidence="6 11" id="KW-0067">ATP-binding</keyword>
<dbReference type="GO" id="GO:0008765">
    <property type="term" value="F:UDP-N-acetylmuramoylalanyl-D-glutamate-2,6-diaminopimelate ligase activity"/>
    <property type="evidence" value="ECO:0007669"/>
    <property type="project" value="UniProtKB-EC"/>
</dbReference>
<dbReference type="InterPro" id="IPR035911">
    <property type="entry name" value="MurE/MurF_N"/>
</dbReference>
<evidence type="ECO:0000259" key="15">
    <source>
        <dbReference type="Pfam" id="PF02875"/>
    </source>
</evidence>
<organism evidence="17 18">
    <name type="scientific">Flavimobilis rhizosphaerae</name>
    <dbReference type="NCBI Taxonomy" id="2775421"/>
    <lineage>
        <taxon>Bacteria</taxon>
        <taxon>Bacillati</taxon>
        <taxon>Actinomycetota</taxon>
        <taxon>Actinomycetes</taxon>
        <taxon>Micrococcales</taxon>
        <taxon>Jonesiaceae</taxon>
        <taxon>Flavimobilis</taxon>
    </lineage>
</organism>
<evidence type="ECO:0000256" key="5">
    <source>
        <dbReference type="ARBA" id="ARBA00022741"/>
    </source>
</evidence>
<dbReference type="PANTHER" id="PTHR23135:SF4">
    <property type="entry name" value="UDP-N-ACETYLMURAMOYL-L-ALANYL-D-GLUTAMATE--2,6-DIAMINOPIMELATE LIGASE MURE HOMOLOG, CHLOROPLASTIC"/>
    <property type="match status" value="1"/>
</dbReference>
<dbReference type="PROSITE" id="PS01011">
    <property type="entry name" value="FOLYLPOLYGLU_SYNT_1"/>
    <property type="match status" value="1"/>
</dbReference>
<comment type="pathway">
    <text evidence="11 12">Cell wall biogenesis; peptidoglycan biosynthesis.</text>
</comment>
<evidence type="ECO:0000256" key="1">
    <source>
        <dbReference type="ARBA" id="ARBA00005898"/>
    </source>
</evidence>
<comment type="caution">
    <text evidence="11">Lacks conserved residue(s) required for the propagation of feature annotation.</text>
</comment>
<keyword evidence="9 11" id="KW-0131">Cell cycle</keyword>
<protein>
    <recommendedName>
        <fullName evidence="11">UDP-N-acetylmuramyl-tripeptide synthetase</fullName>
        <ecNumber evidence="11">6.3.2.-</ecNumber>
    </recommendedName>
    <alternativeName>
        <fullName evidence="11">UDP-MurNAc-tripeptide synthetase</fullName>
    </alternativeName>
</protein>
<evidence type="ECO:0000256" key="11">
    <source>
        <dbReference type="HAMAP-Rule" id="MF_00208"/>
    </source>
</evidence>
<evidence type="ECO:0000256" key="6">
    <source>
        <dbReference type="ARBA" id="ARBA00022840"/>
    </source>
</evidence>
<keyword evidence="11" id="KW-0460">Magnesium</keyword>
<evidence type="ECO:0000313" key="17">
    <source>
        <dbReference type="EMBL" id="MBD9699704.1"/>
    </source>
</evidence>
<proteinExistence type="inferred from homology"/>
<keyword evidence="2 11" id="KW-0963">Cytoplasm</keyword>
<feature type="domain" description="Mur ligase N-terminal catalytic" evidence="14">
    <location>
        <begin position="95"/>
        <end position="160"/>
    </location>
</feature>
<dbReference type="Proteomes" id="UP000642107">
    <property type="component" value="Unassembled WGS sequence"/>
</dbReference>
<feature type="binding site" evidence="11">
    <location>
        <begin position="177"/>
        <end position="183"/>
    </location>
    <ligand>
        <name>ATP</name>
        <dbReference type="ChEBI" id="CHEBI:30616"/>
    </ligand>
</feature>
<comment type="function">
    <text evidence="11">Catalyzes the addition of an amino acid to the nucleotide precursor UDP-N-acetylmuramoyl-L-alanyl-D-glutamate (UMAG) in the biosynthesis of bacterial cell-wall peptidoglycan.</text>
</comment>
<comment type="subcellular location">
    <subcellularLocation>
        <location evidence="11 12">Cytoplasm</location>
    </subcellularLocation>
</comment>
<comment type="caution">
    <text evidence="17">The sequence shown here is derived from an EMBL/GenBank/DDBJ whole genome shotgun (WGS) entry which is preliminary data.</text>
</comment>
<dbReference type="Gene3D" id="3.90.190.20">
    <property type="entry name" value="Mur ligase, C-terminal domain"/>
    <property type="match status" value="1"/>
</dbReference>
<dbReference type="NCBIfam" id="NF001124">
    <property type="entry name" value="PRK00139.1-2"/>
    <property type="match status" value="1"/>
</dbReference>
<evidence type="ECO:0000256" key="9">
    <source>
        <dbReference type="ARBA" id="ARBA00023306"/>
    </source>
</evidence>
<evidence type="ECO:0000313" key="18">
    <source>
        <dbReference type="Proteomes" id="UP000642107"/>
    </source>
</evidence>
<feature type="binding site" evidence="11">
    <location>
        <position position="246"/>
    </location>
    <ligand>
        <name>UDP-N-acetyl-alpha-D-muramoyl-L-alanyl-D-glutamate</name>
        <dbReference type="ChEBI" id="CHEBI:83900"/>
    </ligand>
</feature>
<dbReference type="InterPro" id="IPR005761">
    <property type="entry name" value="UDP-N-AcMur-Glu-dNH2Pim_ligase"/>
</dbReference>
<dbReference type="PANTHER" id="PTHR23135">
    <property type="entry name" value="MUR LIGASE FAMILY MEMBER"/>
    <property type="match status" value="1"/>
</dbReference>
<dbReference type="Gene3D" id="3.40.1390.10">
    <property type="entry name" value="MurE/MurF, N-terminal domain"/>
    <property type="match status" value="1"/>
</dbReference>
<keyword evidence="4 11" id="KW-0132">Cell division</keyword>
<feature type="binding site" evidence="11">
    <location>
        <begin position="219"/>
        <end position="220"/>
    </location>
    <ligand>
        <name>UDP-N-acetyl-alpha-D-muramoyl-L-alanyl-D-glutamate</name>
        <dbReference type="ChEBI" id="CHEBI:83900"/>
    </ligand>
</feature>
<sequence length="563" mass="58345">MSRRSRCSTSGSSRAARRRRRSRPSGEPARTSHVPHGPGPADGPQGTGRFSPVNDPRTLPSLLTEVTVGRLAELLDLELRGDPGAVVSSVVLDDRRAVPGDLFAALPGARAHGARFAPAAVGRGARAVLTDATGAAELVDAGVPLLVAANPRGVLGRLAALVHDEPATRMTTFGVTGTNGKTTTTFLLERLLGELGRRPGLVGTVVARYAGRDVPSRLTTPEAPELQGWIAAMAEAGVDALAMEVSSHALALHRVDGVVYDVVGFTNLSQDHLDFHGTLEEYFDVKASLFTPGRARRGVVVVDDDAGRRLAKRSEVPVTTVTTRGTDADWHVADHVAGVGGSRFTLVGPAGERLDARVTMPGDFNVANAALAIVMVVASGVSVTDIAGALARDGLDATVPGRMEVLATAPRVVVDFAHNADALGLALATLRPTTPGRLVVVFGATGERDTGKRPVMGAVAARGADIVVVTDDDPHGEDPAPIRAAVLAGAHEAVLARVPDARPAILEVAPRAEAVRRAVLEAAPEDTVLVAGRGHETVQDVGGVDIALDDRVEARAALAARAD</sequence>
<feature type="binding site" evidence="11">
    <location>
        <position position="92"/>
    </location>
    <ligand>
        <name>UDP-N-acetyl-alpha-D-muramoyl-L-alanyl-D-glutamate</name>
        <dbReference type="ChEBI" id="CHEBI:83900"/>
    </ligand>
</feature>
<dbReference type="NCBIfam" id="TIGR01085">
    <property type="entry name" value="murE"/>
    <property type="match status" value="1"/>
</dbReference>
<keyword evidence="18" id="KW-1185">Reference proteome</keyword>
<dbReference type="InterPro" id="IPR013221">
    <property type="entry name" value="Mur_ligase_cen"/>
</dbReference>
<dbReference type="NCBIfam" id="NF001126">
    <property type="entry name" value="PRK00139.1-4"/>
    <property type="match status" value="1"/>
</dbReference>
<evidence type="ECO:0000256" key="2">
    <source>
        <dbReference type="ARBA" id="ARBA00022490"/>
    </source>
</evidence>
<comment type="cofactor">
    <cofactor evidence="11">
        <name>Mg(2+)</name>
        <dbReference type="ChEBI" id="CHEBI:18420"/>
    </cofactor>
</comment>
<dbReference type="EC" id="6.3.2.-" evidence="11"/>
<dbReference type="EMBL" id="JACZDF010000004">
    <property type="protein sequence ID" value="MBD9699704.1"/>
    <property type="molecule type" value="Genomic_DNA"/>
</dbReference>
<dbReference type="HAMAP" id="MF_00208">
    <property type="entry name" value="MurE"/>
    <property type="match status" value="1"/>
</dbReference>
<comment type="similarity">
    <text evidence="1 11">Belongs to the MurCDEF family. MurE subfamily.</text>
</comment>
<evidence type="ECO:0000259" key="16">
    <source>
        <dbReference type="Pfam" id="PF08245"/>
    </source>
</evidence>
<evidence type="ECO:0000256" key="7">
    <source>
        <dbReference type="ARBA" id="ARBA00022960"/>
    </source>
</evidence>
<keyword evidence="5 11" id="KW-0547">Nucleotide-binding</keyword>
<evidence type="ECO:0000256" key="3">
    <source>
        <dbReference type="ARBA" id="ARBA00022598"/>
    </source>
</evidence>
<comment type="PTM">
    <text evidence="11">Carboxylation is probably crucial for Mg(2+) binding and, consequently, for the gamma-phosphate positioning of ATP.</text>
</comment>
<dbReference type="InterPro" id="IPR018109">
    <property type="entry name" value="Folylpolyglutamate_synth_CS"/>
</dbReference>
<name>A0ABR9DS16_9MICO</name>
<gene>
    <name evidence="11" type="primary">murE</name>
    <name evidence="17" type="ORF">IGS67_09410</name>
</gene>
<dbReference type="Gene3D" id="3.40.1190.10">
    <property type="entry name" value="Mur-like, catalytic domain"/>
    <property type="match status" value="1"/>
</dbReference>
<dbReference type="SUPFAM" id="SSF53244">
    <property type="entry name" value="MurD-like peptide ligases, peptide-binding domain"/>
    <property type="match status" value="1"/>
</dbReference>
<dbReference type="Pfam" id="PF08245">
    <property type="entry name" value="Mur_ligase_M"/>
    <property type="match status" value="1"/>
</dbReference>
<evidence type="ECO:0000256" key="8">
    <source>
        <dbReference type="ARBA" id="ARBA00022984"/>
    </source>
</evidence>
<keyword evidence="8 11" id="KW-0573">Peptidoglycan synthesis</keyword>
<feature type="domain" description="Mur ligase central" evidence="16">
    <location>
        <begin position="175"/>
        <end position="375"/>
    </location>
</feature>
<feature type="domain" description="Mur ligase C-terminal" evidence="15">
    <location>
        <begin position="401"/>
        <end position="534"/>
    </location>
</feature>
<dbReference type="Pfam" id="PF02875">
    <property type="entry name" value="Mur_ligase_C"/>
    <property type="match status" value="1"/>
</dbReference>
<feature type="modified residue" description="N6-carboxylysine" evidence="11">
    <location>
        <position position="286"/>
    </location>
</feature>
<feature type="binding site" evidence="11">
    <location>
        <position position="254"/>
    </location>
    <ligand>
        <name>UDP-N-acetyl-alpha-D-muramoyl-L-alanyl-D-glutamate</name>
        <dbReference type="ChEBI" id="CHEBI:83900"/>
    </ligand>
</feature>
<evidence type="ECO:0000256" key="13">
    <source>
        <dbReference type="SAM" id="MobiDB-lite"/>
    </source>
</evidence>
<dbReference type="Pfam" id="PF01225">
    <property type="entry name" value="Mur_ligase"/>
    <property type="match status" value="1"/>
</dbReference>
<keyword evidence="10 11" id="KW-0961">Cell wall biogenesis/degradation</keyword>
<reference evidence="17 18" key="1">
    <citation type="submission" date="2020-09" db="EMBL/GenBank/DDBJ databases">
        <title>Flavimobilis rhizosphaerae sp. nov., isolated from rhizosphere soil of Spartina alterniflora.</title>
        <authorList>
            <person name="Hanqin C."/>
        </authorList>
    </citation>
    <scope>NUCLEOTIDE SEQUENCE [LARGE SCALE GENOMIC DNA]</scope>
    <source>
        <strain evidence="17 18">GY 10621</strain>
    </source>
</reference>
<feature type="region of interest" description="Disordered" evidence="13">
    <location>
        <begin position="1"/>
        <end position="58"/>
    </location>
</feature>
<dbReference type="InterPro" id="IPR036565">
    <property type="entry name" value="Mur-like_cat_sf"/>
</dbReference>
<evidence type="ECO:0000256" key="10">
    <source>
        <dbReference type="ARBA" id="ARBA00023316"/>
    </source>
</evidence>
<keyword evidence="3 11" id="KW-0436">Ligase</keyword>
<dbReference type="SUPFAM" id="SSF63418">
    <property type="entry name" value="MurE/MurF N-terminal domain"/>
    <property type="match status" value="1"/>
</dbReference>
<accession>A0ABR9DS16</accession>
<dbReference type="InterPro" id="IPR000713">
    <property type="entry name" value="Mur_ligase_N"/>
</dbReference>
<dbReference type="InterPro" id="IPR004101">
    <property type="entry name" value="Mur_ligase_C"/>
</dbReference>
<evidence type="ECO:0000256" key="4">
    <source>
        <dbReference type="ARBA" id="ARBA00022618"/>
    </source>
</evidence>
<evidence type="ECO:0000256" key="12">
    <source>
        <dbReference type="RuleBase" id="RU004135"/>
    </source>
</evidence>
<keyword evidence="7 11" id="KW-0133">Cell shape</keyword>
<dbReference type="InterPro" id="IPR036615">
    <property type="entry name" value="Mur_ligase_C_dom_sf"/>
</dbReference>
<dbReference type="SUPFAM" id="SSF53623">
    <property type="entry name" value="MurD-like peptide ligases, catalytic domain"/>
    <property type="match status" value="1"/>
</dbReference>
<evidence type="ECO:0000259" key="14">
    <source>
        <dbReference type="Pfam" id="PF01225"/>
    </source>
</evidence>